<evidence type="ECO:0000313" key="1">
    <source>
        <dbReference type="EMBL" id="SKA21244.1"/>
    </source>
</evidence>
<dbReference type="STRING" id="413434.SAMN04488132_11713"/>
<keyword evidence="2" id="KW-1185">Reference proteome</keyword>
<proteinExistence type="predicted"/>
<gene>
    <name evidence="1" type="ORF">SAMN04488132_11713</name>
</gene>
<name>A0A1T4RZ01_9BACT</name>
<dbReference type="Proteomes" id="UP000190888">
    <property type="component" value="Unassembled WGS sequence"/>
</dbReference>
<sequence>MVITENPFGPGNSSIKVASRFMKFLIVAKCVGMSAAQAQVAIKTATFEIEKVSRDGNADILKVTPLLDLLEVGTNTTHGAVRIITSGGNTFIKGTVNIGFDGDIDPQPNESYTLRVKDLPADCTITINSLETRQNAQTRFDYQKAPAFKDVSTPIEIAGTHLLALPKANLVKLELTSPKNEKLTLLPDEIEQHLSEMNTAAFNINGSITPVGLNYFTFPVGSSIRAHVEYTVDTTVMLVNVISVNG</sequence>
<accession>A0A1T4RZ01</accession>
<dbReference type="AlphaFoldDB" id="A0A1T4RZ01"/>
<reference evidence="1 2" key="1">
    <citation type="submission" date="2017-02" db="EMBL/GenBank/DDBJ databases">
        <authorList>
            <person name="Peterson S.W."/>
        </authorList>
    </citation>
    <scope>NUCLEOTIDE SEQUENCE [LARGE SCALE GENOMIC DNA]</scope>
    <source>
        <strain evidence="1 2">DSM 22335</strain>
    </source>
</reference>
<protein>
    <submittedName>
        <fullName evidence="1">Uncharacterized protein</fullName>
    </submittedName>
</protein>
<organism evidence="1 2">
    <name type="scientific">Sediminibacterium ginsengisoli</name>
    <dbReference type="NCBI Taxonomy" id="413434"/>
    <lineage>
        <taxon>Bacteria</taxon>
        <taxon>Pseudomonadati</taxon>
        <taxon>Bacteroidota</taxon>
        <taxon>Chitinophagia</taxon>
        <taxon>Chitinophagales</taxon>
        <taxon>Chitinophagaceae</taxon>
        <taxon>Sediminibacterium</taxon>
    </lineage>
</organism>
<dbReference type="EMBL" id="FUWH01000017">
    <property type="protein sequence ID" value="SKA21244.1"/>
    <property type="molecule type" value="Genomic_DNA"/>
</dbReference>
<evidence type="ECO:0000313" key="2">
    <source>
        <dbReference type="Proteomes" id="UP000190888"/>
    </source>
</evidence>
<dbReference type="RefSeq" id="WP_078832897.1">
    <property type="nucleotide sequence ID" value="NZ_FUWH01000017.1"/>
</dbReference>